<proteinExistence type="predicted"/>
<feature type="non-terminal residue" evidence="1">
    <location>
        <position position="1"/>
    </location>
</feature>
<evidence type="ECO:0000313" key="2">
    <source>
        <dbReference type="Proteomes" id="UP000218811"/>
    </source>
</evidence>
<dbReference type="Proteomes" id="UP000218811">
    <property type="component" value="Unassembled WGS sequence"/>
</dbReference>
<evidence type="ECO:0000313" key="1">
    <source>
        <dbReference type="EMBL" id="PCH45106.1"/>
    </source>
</evidence>
<sequence length="57" mass="6423">HLVFHAMPLKPFVETRVHRLNNSRPLPDLIKGQEEYKVEAILSQICTGSPRPALCGD</sequence>
<dbReference type="EMBL" id="KB468168">
    <property type="protein sequence ID" value="PCH45106.1"/>
    <property type="molecule type" value="Genomic_DNA"/>
</dbReference>
<protein>
    <submittedName>
        <fullName evidence="1">Uncharacterized protein</fullName>
    </submittedName>
</protein>
<dbReference type="OrthoDB" id="3253957at2759"/>
<reference evidence="1 2" key="1">
    <citation type="journal article" date="2012" name="Science">
        <title>The Paleozoic origin of enzymatic lignin decomposition reconstructed from 31 fungal genomes.</title>
        <authorList>
            <person name="Floudas D."/>
            <person name="Binder M."/>
            <person name="Riley R."/>
            <person name="Barry K."/>
            <person name="Blanchette R.A."/>
            <person name="Henrissat B."/>
            <person name="Martinez A.T."/>
            <person name="Otillar R."/>
            <person name="Spatafora J.W."/>
            <person name="Yadav J.S."/>
            <person name="Aerts A."/>
            <person name="Benoit I."/>
            <person name="Boyd A."/>
            <person name="Carlson A."/>
            <person name="Copeland A."/>
            <person name="Coutinho P.M."/>
            <person name="de Vries R.P."/>
            <person name="Ferreira P."/>
            <person name="Findley K."/>
            <person name="Foster B."/>
            <person name="Gaskell J."/>
            <person name="Glotzer D."/>
            <person name="Gorecki P."/>
            <person name="Heitman J."/>
            <person name="Hesse C."/>
            <person name="Hori C."/>
            <person name="Igarashi K."/>
            <person name="Jurgens J.A."/>
            <person name="Kallen N."/>
            <person name="Kersten P."/>
            <person name="Kohler A."/>
            <person name="Kuees U."/>
            <person name="Kumar T.K.A."/>
            <person name="Kuo A."/>
            <person name="LaButti K."/>
            <person name="Larrondo L.F."/>
            <person name="Lindquist E."/>
            <person name="Ling A."/>
            <person name="Lombard V."/>
            <person name="Lucas S."/>
            <person name="Lundell T."/>
            <person name="Martin R."/>
            <person name="McLaughlin D.J."/>
            <person name="Morgenstern I."/>
            <person name="Morin E."/>
            <person name="Murat C."/>
            <person name="Nagy L.G."/>
            <person name="Nolan M."/>
            <person name="Ohm R.A."/>
            <person name="Patyshakuliyeva A."/>
            <person name="Rokas A."/>
            <person name="Ruiz-Duenas F.J."/>
            <person name="Sabat G."/>
            <person name="Salamov A."/>
            <person name="Samejima M."/>
            <person name="Schmutz J."/>
            <person name="Slot J.C."/>
            <person name="St John F."/>
            <person name="Stenlid J."/>
            <person name="Sun H."/>
            <person name="Sun S."/>
            <person name="Syed K."/>
            <person name="Tsang A."/>
            <person name="Wiebenga A."/>
            <person name="Young D."/>
            <person name="Pisabarro A."/>
            <person name="Eastwood D.C."/>
            <person name="Martin F."/>
            <person name="Cullen D."/>
            <person name="Grigoriev I.V."/>
            <person name="Hibbett D.S."/>
        </authorList>
    </citation>
    <scope>NUCLEOTIDE SEQUENCE [LARGE SCALE GENOMIC DNA]</scope>
    <source>
        <strain evidence="1 2">MD-104</strain>
    </source>
</reference>
<dbReference type="AlphaFoldDB" id="A0A2H3JSI7"/>
<gene>
    <name evidence="1" type="ORF">WOLCODRAFT_77368</name>
</gene>
<organism evidence="1 2">
    <name type="scientific">Wolfiporia cocos (strain MD-104)</name>
    <name type="common">Brown rot fungus</name>
    <dbReference type="NCBI Taxonomy" id="742152"/>
    <lineage>
        <taxon>Eukaryota</taxon>
        <taxon>Fungi</taxon>
        <taxon>Dikarya</taxon>
        <taxon>Basidiomycota</taxon>
        <taxon>Agaricomycotina</taxon>
        <taxon>Agaricomycetes</taxon>
        <taxon>Polyporales</taxon>
        <taxon>Phaeolaceae</taxon>
        <taxon>Wolfiporia</taxon>
    </lineage>
</organism>
<keyword evidence="2" id="KW-1185">Reference proteome</keyword>
<name>A0A2H3JSI7_WOLCO</name>
<accession>A0A2H3JSI7</accession>